<dbReference type="OrthoDB" id="9785326at2"/>
<gene>
    <name evidence="4" type="ordered locus">Pcar_0450</name>
</gene>
<dbReference type="STRING" id="338963.Pcar_0450"/>
<reference evidence="5" key="1">
    <citation type="submission" date="2005-10" db="EMBL/GenBank/DDBJ databases">
        <title>Complete sequence of Pelobacter carbinolicus DSM 2380.</title>
        <authorList>
            <person name="Copeland A."/>
            <person name="Lucas S."/>
            <person name="Lapidus A."/>
            <person name="Barry K."/>
            <person name="Detter J.C."/>
            <person name="Glavina T."/>
            <person name="Hammon N."/>
            <person name="Israni S."/>
            <person name="Pitluck S."/>
            <person name="Chertkov O."/>
            <person name="Schmutz J."/>
            <person name="Larimer F."/>
            <person name="Land M."/>
            <person name="Kyrpides N."/>
            <person name="Ivanova N."/>
            <person name="Richardson P."/>
        </authorList>
    </citation>
    <scope>NUCLEOTIDE SEQUENCE [LARGE SCALE GENOMIC DNA]</scope>
    <source>
        <strain evidence="5">DSM 2380 / NBRC 103641 / GraBd1</strain>
    </source>
</reference>
<dbReference type="PANTHER" id="PTHR30035:SF3">
    <property type="entry name" value="INTERMEMBRANE PHOSPHOLIPID TRANSPORT SYSTEM LIPOPROTEIN MLAA"/>
    <property type="match status" value="1"/>
</dbReference>
<keyword evidence="5" id="KW-1185">Reference proteome</keyword>
<reference evidence="4 5" key="2">
    <citation type="journal article" date="2012" name="BMC Genomics">
        <title>The genome of Pelobacter carbinolicus reveals surprising metabolic capabilities and physiological features.</title>
        <authorList>
            <person name="Aklujkar M."/>
            <person name="Haveman S.A."/>
            <person name="Didonato R.Jr."/>
            <person name="Chertkov O."/>
            <person name="Han C.S."/>
            <person name="Land M.L."/>
            <person name="Brown P."/>
            <person name="Lovley D.R."/>
        </authorList>
    </citation>
    <scope>NUCLEOTIDE SEQUENCE [LARGE SCALE GENOMIC DNA]</scope>
    <source>
        <strain evidence="5">DSM 2380 / NBRC 103641 / GraBd1</strain>
    </source>
</reference>
<feature type="signal peptide" evidence="3">
    <location>
        <begin position="1"/>
        <end position="24"/>
    </location>
</feature>
<dbReference type="Pfam" id="PF04333">
    <property type="entry name" value="MlaA"/>
    <property type="match status" value="1"/>
</dbReference>
<protein>
    <submittedName>
        <fullName evidence="4">VacJ family lipoprotein</fullName>
    </submittedName>
</protein>
<keyword evidence="2 3" id="KW-0732">Signal</keyword>
<dbReference type="AlphaFoldDB" id="Q3A7D4"/>
<evidence type="ECO:0000256" key="1">
    <source>
        <dbReference type="ARBA" id="ARBA00010634"/>
    </source>
</evidence>
<dbReference type="eggNOG" id="COG2853">
    <property type="taxonomic scope" value="Bacteria"/>
</dbReference>
<dbReference type="PANTHER" id="PTHR30035">
    <property type="entry name" value="LIPOPROTEIN VACJ-RELATED"/>
    <property type="match status" value="1"/>
</dbReference>
<feature type="chain" id="PRO_5004223767" evidence="3">
    <location>
        <begin position="25"/>
        <end position="290"/>
    </location>
</feature>
<sequence length="290" mass="32092">MRHVMMFLLLAAIAGLFSSGCVSAVNQTSAASPAIVEEPSTVPSAEETASVVATEDAVREPQVDASAEDFNGDDDFTDDEDFTNGDVETIHISDPIEPLNRGMFWVNDKLYFYLFKPIARGYRVVPEPARESVSNFFSNLGTPVRFANSLLQLKFEDAGTELGRLIINSTLGLAGLFDPAKSWFDLDKKEEDFGQTLGSYGVGSGFYIVWPILGPSNARDTVGMVGDFFMDPLHYVEMKPLERVGLTAVDKETALSLDKDTYESVKQEALDPYLYVRNAYEQYRDGKIDK</sequence>
<evidence type="ECO:0000256" key="2">
    <source>
        <dbReference type="ARBA" id="ARBA00022729"/>
    </source>
</evidence>
<proteinExistence type="inferred from homology"/>
<dbReference type="RefSeq" id="WP_011340133.1">
    <property type="nucleotide sequence ID" value="NC_007498.2"/>
</dbReference>
<name>Q3A7D4_SYNC1</name>
<organism evidence="4 5">
    <name type="scientific">Syntrophotalea carbinolica (strain DSM 2380 / NBRC 103641 / GraBd1)</name>
    <name type="common">Pelobacter carbinolicus</name>
    <dbReference type="NCBI Taxonomy" id="338963"/>
    <lineage>
        <taxon>Bacteria</taxon>
        <taxon>Pseudomonadati</taxon>
        <taxon>Thermodesulfobacteriota</taxon>
        <taxon>Desulfuromonadia</taxon>
        <taxon>Desulfuromonadales</taxon>
        <taxon>Syntrophotaleaceae</taxon>
        <taxon>Syntrophotalea</taxon>
    </lineage>
</organism>
<evidence type="ECO:0000256" key="3">
    <source>
        <dbReference type="SAM" id="SignalP"/>
    </source>
</evidence>
<keyword evidence="4" id="KW-0449">Lipoprotein</keyword>
<dbReference type="PROSITE" id="PS51257">
    <property type="entry name" value="PROKAR_LIPOPROTEIN"/>
    <property type="match status" value="1"/>
</dbReference>
<evidence type="ECO:0000313" key="5">
    <source>
        <dbReference type="Proteomes" id="UP000002534"/>
    </source>
</evidence>
<comment type="similarity">
    <text evidence="1">Belongs to the MlaA family.</text>
</comment>
<dbReference type="Proteomes" id="UP000002534">
    <property type="component" value="Chromosome"/>
</dbReference>
<dbReference type="EMBL" id="CP000142">
    <property type="protein sequence ID" value="ABA87710.1"/>
    <property type="molecule type" value="Genomic_DNA"/>
</dbReference>
<dbReference type="InterPro" id="IPR007428">
    <property type="entry name" value="MlaA"/>
</dbReference>
<accession>Q3A7D4</accession>
<dbReference type="PRINTS" id="PR01805">
    <property type="entry name" value="VACJLIPOPROT"/>
</dbReference>
<dbReference type="KEGG" id="pca:Pcar_0450"/>
<dbReference type="HOGENOM" id="CLU_059326_2_1_7"/>
<evidence type="ECO:0000313" key="4">
    <source>
        <dbReference type="EMBL" id="ABA87710.1"/>
    </source>
</evidence>
<dbReference type="GO" id="GO:0120010">
    <property type="term" value="P:intermembrane phospholipid transfer"/>
    <property type="evidence" value="ECO:0007669"/>
    <property type="project" value="TreeGrafter"/>
</dbReference>
<dbReference type="GO" id="GO:0016020">
    <property type="term" value="C:membrane"/>
    <property type="evidence" value="ECO:0007669"/>
    <property type="project" value="InterPro"/>
</dbReference>